<evidence type="ECO:0000256" key="3">
    <source>
        <dbReference type="ARBA" id="ARBA00022801"/>
    </source>
</evidence>
<dbReference type="Gene3D" id="3.10.300.10">
    <property type="entry name" value="Methylpurine-DNA glycosylase (MPG)"/>
    <property type="match status" value="1"/>
</dbReference>
<dbReference type="RefSeq" id="WP_340525706.1">
    <property type="nucleotide sequence ID" value="NZ_JBBLXS010000568.1"/>
</dbReference>
<dbReference type="PANTHER" id="PTHR10429">
    <property type="entry name" value="DNA-3-METHYLADENINE GLYCOSYLASE"/>
    <property type="match status" value="1"/>
</dbReference>
<dbReference type="Pfam" id="PF02245">
    <property type="entry name" value="Pur_DNA_glyco"/>
    <property type="match status" value="1"/>
</dbReference>
<keyword evidence="7" id="KW-1185">Reference proteome</keyword>
<comment type="caution">
    <text evidence="6">The sequence shown here is derived from an EMBL/GenBank/DDBJ whole genome shotgun (WGS) entry which is preliminary data.</text>
</comment>
<dbReference type="InterPro" id="IPR003180">
    <property type="entry name" value="MPG"/>
</dbReference>
<evidence type="ECO:0000313" key="6">
    <source>
        <dbReference type="EMBL" id="MEK0188291.1"/>
    </source>
</evidence>
<evidence type="ECO:0000256" key="2">
    <source>
        <dbReference type="ARBA" id="ARBA00022763"/>
    </source>
</evidence>
<evidence type="ECO:0000256" key="5">
    <source>
        <dbReference type="HAMAP-Rule" id="MF_00527"/>
    </source>
</evidence>
<dbReference type="Proteomes" id="UP001384579">
    <property type="component" value="Unassembled WGS sequence"/>
</dbReference>
<dbReference type="NCBIfam" id="TIGR00567">
    <property type="entry name" value="3mg"/>
    <property type="match status" value="1"/>
</dbReference>
<dbReference type="SUPFAM" id="SSF50486">
    <property type="entry name" value="FMT C-terminal domain-like"/>
    <property type="match status" value="1"/>
</dbReference>
<evidence type="ECO:0000256" key="1">
    <source>
        <dbReference type="ARBA" id="ARBA00009232"/>
    </source>
</evidence>
<dbReference type="HAMAP" id="MF_00527">
    <property type="entry name" value="3MGH"/>
    <property type="match status" value="1"/>
</dbReference>
<proteinExistence type="inferred from homology"/>
<organism evidence="6 7">
    <name type="scientific">Microcoleus anatoxicus PTRS2</name>
    <dbReference type="NCBI Taxonomy" id="2705321"/>
    <lineage>
        <taxon>Bacteria</taxon>
        <taxon>Bacillati</taxon>
        <taxon>Cyanobacteriota</taxon>
        <taxon>Cyanophyceae</taxon>
        <taxon>Oscillatoriophycideae</taxon>
        <taxon>Oscillatoriales</taxon>
        <taxon>Microcoleaceae</taxon>
        <taxon>Microcoleus</taxon>
        <taxon>Microcoleus anatoxicus</taxon>
    </lineage>
</organism>
<keyword evidence="4 5" id="KW-0234">DNA repair</keyword>
<accession>A0ABU8YV41</accession>
<dbReference type="InterPro" id="IPR011034">
    <property type="entry name" value="Formyl_transferase-like_C_sf"/>
</dbReference>
<keyword evidence="2 5" id="KW-0227">DNA damage</keyword>
<evidence type="ECO:0000256" key="4">
    <source>
        <dbReference type="ARBA" id="ARBA00023204"/>
    </source>
</evidence>
<dbReference type="PANTHER" id="PTHR10429:SF0">
    <property type="entry name" value="DNA-3-METHYLADENINE GLYCOSYLASE"/>
    <property type="match status" value="1"/>
</dbReference>
<comment type="similarity">
    <text evidence="1 5">Belongs to the DNA glycosylase MPG family.</text>
</comment>
<evidence type="ECO:0000313" key="7">
    <source>
        <dbReference type="Proteomes" id="UP001384579"/>
    </source>
</evidence>
<reference evidence="6 7" key="1">
    <citation type="journal article" date="2020" name="Harmful Algae">
        <title>Molecular and morphological characterization of a novel dihydroanatoxin-a producing Microcoleus species (cyanobacteria) from the Russian River, California, USA.</title>
        <authorList>
            <person name="Conklin K.Y."/>
            <person name="Stancheva R."/>
            <person name="Otten T.G."/>
            <person name="Fadness R."/>
            <person name="Boyer G.L."/>
            <person name="Read B."/>
            <person name="Zhang X."/>
            <person name="Sheath R.G."/>
        </authorList>
    </citation>
    <scope>NUCLEOTIDE SEQUENCE [LARGE SCALE GENOMIC DNA]</scope>
    <source>
        <strain evidence="6 7">PTRS2</strain>
    </source>
</reference>
<dbReference type="CDD" id="cd00540">
    <property type="entry name" value="AAG"/>
    <property type="match status" value="1"/>
</dbReference>
<dbReference type="EC" id="3.2.2.-" evidence="5"/>
<dbReference type="EMBL" id="JBBLXS010000568">
    <property type="protein sequence ID" value="MEK0188291.1"/>
    <property type="molecule type" value="Genomic_DNA"/>
</dbReference>
<sequence>MSGNTQIVESFWLARPSTRVAPDLLGCSLVRKFPDGETIRAMIVETEAYGPFDPACHAYARRTPRNEAMFGPAGRIYVYLIYGMYHCLNVVTDADGVASAVLIRALQLDAVPQRFSHLPEKARSRLASGPGKLCKVLEIDRTLNGLALGTGEGLRLEHRSEEFQQAIESGTINIVQTSRIGISQGIDLPWRWYIGNYPAVSKF</sequence>
<keyword evidence="3 5" id="KW-0378">Hydrolase</keyword>
<dbReference type="InterPro" id="IPR036995">
    <property type="entry name" value="MPG_sf"/>
</dbReference>
<gene>
    <name evidence="6" type="ORF">WMG39_26115</name>
</gene>
<protein>
    <recommendedName>
        <fullName evidence="5">Putative 3-methyladenine DNA glycosylase</fullName>
        <ecNumber evidence="5">3.2.2.-</ecNumber>
    </recommendedName>
</protein>
<name>A0ABU8YV41_9CYAN</name>